<dbReference type="AlphaFoldDB" id="A0A3T1DB48"/>
<organism evidence="1 2">
    <name type="scientific">Cohnella abietis</name>
    <dbReference type="NCBI Taxonomy" id="2507935"/>
    <lineage>
        <taxon>Bacteria</taxon>
        <taxon>Bacillati</taxon>
        <taxon>Bacillota</taxon>
        <taxon>Bacilli</taxon>
        <taxon>Bacillales</taxon>
        <taxon>Paenibacillaceae</taxon>
        <taxon>Cohnella</taxon>
    </lineage>
</organism>
<sequence length="62" mass="6980">MSREETTGYIRHHMEEAKLTRPVFAESAIQMLHAASQRIPRIVNQICGQALFDAEGKGLEVI</sequence>
<keyword evidence="2" id="KW-1185">Reference proteome</keyword>
<name>A0A3T1DB48_9BACL</name>
<reference evidence="1 2" key="1">
    <citation type="submission" date="2019-01" db="EMBL/GenBank/DDBJ databases">
        <title>Complete genome sequence of Cohnella hallensis HS21 isolated from Korean fir (Abies koreana) rhizospheric soil.</title>
        <authorList>
            <person name="Jiang L."/>
            <person name="Kang S.W."/>
            <person name="Kim S."/>
            <person name="Jung J."/>
            <person name="Kim C.Y."/>
            <person name="Kim D.H."/>
            <person name="Kim S.W."/>
            <person name="Lee J."/>
        </authorList>
    </citation>
    <scope>NUCLEOTIDE SEQUENCE [LARGE SCALE GENOMIC DNA]</scope>
    <source>
        <strain evidence="1 2">HS21</strain>
    </source>
</reference>
<protein>
    <submittedName>
        <fullName evidence="1">Uncharacterized protein</fullName>
    </submittedName>
</protein>
<dbReference type="OrthoDB" id="9815896at2"/>
<evidence type="ECO:0000313" key="2">
    <source>
        <dbReference type="Proteomes" id="UP000289856"/>
    </source>
</evidence>
<dbReference type="RefSeq" id="WP_130613769.1">
    <property type="nucleotide sequence ID" value="NZ_AP019400.1"/>
</dbReference>
<dbReference type="EMBL" id="AP019400">
    <property type="protein sequence ID" value="BBI35264.1"/>
    <property type="molecule type" value="Genomic_DNA"/>
</dbReference>
<dbReference type="KEGG" id="cohn:KCTCHS21_46630"/>
<gene>
    <name evidence="1" type="ORF">KCTCHS21_46630</name>
</gene>
<evidence type="ECO:0000313" key="1">
    <source>
        <dbReference type="EMBL" id="BBI35264.1"/>
    </source>
</evidence>
<accession>A0A3T1DB48</accession>
<dbReference type="Proteomes" id="UP000289856">
    <property type="component" value="Chromosome"/>
</dbReference>
<proteinExistence type="predicted"/>